<dbReference type="SMART" id="SM00508">
    <property type="entry name" value="PostSET"/>
    <property type="match status" value="1"/>
</dbReference>
<evidence type="ECO:0000256" key="12">
    <source>
        <dbReference type="ARBA" id="ARBA00047583"/>
    </source>
</evidence>
<comment type="subcellular location">
    <subcellularLocation>
        <location evidence="1">Nucleus</location>
    </subcellularLocation>
</comment>
<evidence type="ECO:0000256" key="3">
    <source>
        <dbReference type="ARBA" id="ARBA00022603"/>
    </source>
</evidence>
<dbReference type="GO" id="GO:0048188">
    <property type="term" value="C:Set1C/COMPASS complex"/>
    <property type="evidence" value="ECO:0007669"/>
    <property type="project" value="InterPro"/>
</dbReference>
<reference evidence="17" key="1">
    <citation type="submission" date="2016-01" db="EMBL/GenBank/DDBJ databases">
        <title>Diversity of S-adenosylmethionine dependent methyltransferases of the cryptobiotic chironomid in relation to desiccation stress resistance.</title>
        <authorList>
            <person name="Deviatiiarov R."/>
            <person name="Gusev O."/>
            <person name="Aupov R."/>
            <person name="Cornette R."/>
            <person name="Kikawada T."/>
        </authorList>
    </citation>
    <scope>NUCLEOTIDE SEQUENCE</scope>
</reference>
<dbReference type="EC" id="2.1.1.354" evidence="2"/>
<evidence type="ECO:0000256" key="1">
    <source>
        <dbReference type="ARBA" id="ARBA00004123"/>
    </source>
</evidence>
<feature type="compositionally biased region" description="Basic and acidic residues" evidence="14">
    <location>
        <begin position="1115"/>
        <end position="1125"/>
    </location>
</feature>
<comment type="catalytic activity">
    <reaction evidence="12">
        <text>N(6)-methyl-L-lysyl(4)-[histone H3] + S-adenosyl-L-methionine = N(6),N(6)-dimethyl-L-lysyl(4)-[histone H3] + S-adenosyl-L-homocysteine + H(+)</text>
        <dbReference type="Rhea" id="RHEA:60268"/>
        <dbReference type="Rhea" id="RHEA-COMP:15540"/>
        <dbReference type="Rhea" id="RHEA-COMP:15543"/>
        <dbReference type="ChEBI" id="CHEBI:15378"/>
        <dbReference type="ChEBI" id="CHEBI:57856"/>
        <dbReference type="ChEBI" id="CHEBI:59789"/>
        <dbReference type="ChEBI" id="CHEBI:61929"/>
        <dbReference type="ChEBI" id="CHEBI:61976"/>
    </reaction>
</comment>
<comment type="catalytic activity">
    <reaction evidence="13">
        <text>N(6),N(6)-dimethyl-L-lysyl(4)-[histone H3] + S-adenosyl-L-methionine = N(6),N(6),N(6)-trimethyl-L-lysyl(4)-[histone H3] + S-adenosyl-L-homocysteine + H(+)</text>
        <dbReference type="Rhea" id="RHEA:60272"/>
        <dbReference type="Rhea" id="RHEA-COMP:15537"/>
        <dbReference type="Rhea" id="RHEA-COMP:15540"/>
        <dbReference type="ChEBI" id="CHEBI:15378"/>
        <dbReference type="ChEBI" id="CHEBI:57856"/>
        <dbReference type="ChEBI" id="CHEBI:59789"/>
        <dbReference type="ChEBI" id="CHEBI:61961"/>
        <dbReference type="ChEBI" id="CHEBI:61976"/>
    </reaction>
</comment>
<feature type="compositionally biased region" description="Basic and acidic residues" evidence="14">
    <location>
        <begin position="1097"/>
        <end position="1107"/>
    </location>
</feature>
<dbReference type="PROSITE" id="PS50280">
    <property type="entry name" value="SET"/>
    <property type="match status" value="1"/>
</dbReference>
<evidence type="ECO:0000256" key="7">
    <source>
        <dbReference type="ARBA" id="ARBA00022884"/>
    </source>
</evidence>
<evidence type="ECO:0000256" key="10">
    <source>
        <dbReference type="ARBA" id="ARBA00023242"/>
    </source>
</evidence>
<evidence type="ECO:0000313" key="17">
    <source>
        <dbReference type="EMBL" id="AOG17761.1"/>
    </source>
</evidence>
<dbReference type="Pfam" id="PF11764">
    <property type="entry name" value="N-SET"/>
    <property type="match status" value="1"/>
</dbReference>
<feature type="compositionally biased region" description="Basic and acidic residues" evidence="14">
    <location>
        <begin position="1305"/>
        <end position="1315"/>
    </location>
</feature>
<keyword evidence="7" id="KW-0694">RNA-binding</keyword>
<feature type="compositionally biased region" description="Low complexity" evidence="14">
    <location>
        <begin position="1265"/>
        <end position="1280"/>
    </location>
</feature>
<feature type="compositionally biased region" description="Polar residues" evidence="14">
    <location>
        <begin position="1319"/>
        <end position="1329"/>
    </location>
</feature>
<feature type="region of interest" description="Disordered" evidence="14">
    <location>
        <begin position="785"/>
        <end position="818"/>
    </location>
</feature>
<evidence type="ECO:0000256" key="6">
    <source>
        <dbReference type="ARBA" id="ARBA00022853"/>
    </source>
</evidence>
<dbReference type="Gene3D" id="2.170.270.10">
    <property type="entry name" value="SET domain"/>
    <property type="match status" value="1"/>
</dbReference>
<evidence type="ECO:0000256" key="5">
    <source>
        <dbReference type="ARBA" id="ARBA00022691"/>
    </source>
</evidence>
<feature type="compositionally biased region" description="Basic and acidic residues" evidence="14">
    <location>
        <begin position="260"/>
        <end position="270"/>
    </location>
</feature>
<dbReference type="EMBL" id="KU659963">
    <property type="protein sequence ID" value="AOG17761.1"/>
    <property type="molecule type" value="mRNA"/>
</dbReference>
<evidence type="ECO:0000256" key="4">
    <source>
        <dbReference type="ARBA" id="ARBA00022679"/>
    </source>
</evidence>
<feature type="region of interest" description="Disordered" evidence="14">
    <location>
        <begin position="565"/>
        <end position="587"/>
    </location>
</feature>
<feature type="non-terminal residue" evidence="17">
    <location>
        <position position="1702"/>
    </location>
</feature>
<feature type="compositionally biased region" description="Low complexity" evidence="14">
    <location>
        <begin position="575"/>
        <end position="587"/>
    </location>
</feature>
<name>A0A1B3PDG2_9DIPT</name>
<dbReference type="InterPro" id="IPR037841">
    <property type="entry name" value="SET_SETD1A/B"/>
</dbReference>
<feature type="domain" description="Post-SET" evidence="16">
    <location>
        <begin position="1686"/>
        <end position="1702"/>
    </location>
</feature>
<feature type="region of interest" description="Disordered" evidence="14">
    <location>
        <begin position="254"/>
        <end position="466"/>
    </location>
</feature>
<keyword evidence="9" id="KW-0804">Transcription</keyword>
<dbReference type="InterPro" id="IPR035979">
    <property type="entry name" value="RBD_domain_sf"/>
</dbReference>
<feature type="region of interest" description="Disordered" evidence="14">
    <location>
        <begin position="1140"/>
        <end position="1370"/>
    </location>
</feature>
<feature type="compositionally biased region" description="Basic and acidic residues" evidence="14">
    <location>
        <begin position="1066"/>
        <end position="1083"/>
    </location>
</feature>
<dbReference type="InterPro" id="IPR024657">
    <property type="entry name" value="COMPASS_Set1_N-SET"/>
</dbReference>
<evidence type="ECO:0000256" key="8">
    <source>
        <dbReference type="ARBA" id="ARBA00023015"/>
    </source>
</evidence>
<dbReference type="Pfam" id="PF00856">
    <property type="entry name" value="SET"/>
    <property type="match status" value="1"/>
</dbReference>
<evidence type="ECO:0000256" key="14">
    <source>
        <dbReference type="SAM" id="MobiDB-lite"/>
    </source>
</evidence>
<dbReference type="InterPro" id="IPR000504">
    <property type="entry name" value="RRM_dom"/>
</dbReference>
<accession>A0A1B3PDG2</accession>
<dbReference type="InterPro" id="IPR003616">
    <property type="entry name" value="Post-SET_dom"/>
</dbReference>
<feature type="domain" description="SET" evidence="15">
    <location>
        <begin position="1563"/>
        <end position="1680"/>
    </location>
</feature>
<protein>
    <recommendedName>
        <fullName evidence="2">[histone H3]-lysine(4) N-trimethyltransferase</fullName>
        <ecNumber evidence="2">2.1.1.354</ecNumber>
    </recommendedName>
</protein>
<dbReference type="CDD" id="cd19169">
    <property type="entry name" value="SET_SETD1"/>
    <property type="match status" value="1"/>
</dbReference>
<dbReference type="PANTHER" id="PTHR45814:SF2">
    <property type="entry name" value="HISTONE-LYSINE N-METHYLTRANSFERASE SETD1"/>
    <property type="match status" value="1"/>
</dbReference>
<keyword evidence="5" id="KW-0949">S-adenosyl-L-methionine</keyword>
<evidence type="ECO:0000256" key="13">
    <source>
        <dbReference type="ARBA" id="ARBA00049129"/>
    </source>
</evidence>
<keyword evidence="6" id="KW-0156">Chromatin regulator</keyword>
<dbReference type="SUPFAM" id="SSF54928">
    <property type="entry name" value="RNA-binding domain, RBD"/>
    <property type="match status" value="1"/>
</dbReference>
<sequence length="1702" mass="193147">MFGCVSIKMNGSGERIATSSTPNQQKALPPRNYKLLVDPFLTGKKEPKVYRYDGIYVNEQVTTVVVRDPRVRLSTLGRVQADLPVPRFTIDKDYVGEPPAVEITVTNLNDNVDKNFLSDMLQKAGLHWDEITIYYHPETNKHLGIARIILKTARQMRQCVEKFNNKSVMGKVIAVFHDQYGDQCRSLVEELTTGKKTMTVPAASSSAIPHHQQPPLVSYQTPEIPPPPPPQSLINEEFSTFELKAHDGLEDKYWTGSSGKYKESSSRDEWETSSLKYNSHHRSSSKYDDDYEYSRSSGSSKYDKYDRKDRDYVSSRYDRDRHRRDRDRDRDRDRRDYRSKDDWKDRERSRKDRDYYEYSSRSEKDNHRYSSYSKSYSRTESYNSASTEAVYGAYDSYGYPSYQGYGSYPPYPNAVPPAAGVNWAPPPPPPKEDSTASKPPPPSEDDLEARDKTVKAEEETEVDLDTRIAMLFNAKSFGNDAPLFNLDDEEDSNRSNKAAAEESTVNDEKSNDCSESTINQRFKASVKIEEQDEDELQSSAKKDSNSNLSASDVNMKLVKIEKEEAEDGELNDVVSSSGSEISCGSIPSPFESRKSFKVNRKHMLLTKRKRSKEKTKTESGASDISSSEDELLAKGSYSPTVPYKAAAKVKDDDQMSLSSLSSTEPIIETNETQTTKADIKGFDASVAYMYQMGFSSYPSYYYQQQPFHSFPQSQWNYDNAASYYANYKKYAKDAIPTDDPHEAACKKVIEKLIQELKQILKKDFNKRMIENTAFKKYEAWWDEQERSKNTRSYHHETEKTGSSASIPPPTISSSIPIPRDPLIESYQQSSGTLGILRNFRIQRIKKETAAAKKVEEDSRKSDAEEDDDDDMVHGSDSEKEDIPQTSKSSFIKRRIHSSSSSSDSSESDDTSSSEAEEEDRDDHAYSSDTASLMSDDELAIKKVTPVKKEKENNRIYSDSDTDDEISETRKPSISSPPPAPPASSVSKPKPKIYSDSDDDEEEEHEPVKNHIDAKQSSSIKKEREKTPEGSRTPVHPPAESDSDFFNEDVISKPPRTPGRTSSDDQIESKEREKPTLEAIKESEPMSSSPSPKATRRKSPEFTDRIYSDSEEEREYQERIKRNTEWMEQIEREAKEEIERQKLLKDQQKDDKVTTSTNDLKRLPSPTIDRNLDLSRKSSIDEPLTPTINKLPPPTPGASISTTDPSLTKLEQEVVKKKRGRPKGSLGKPKELKEKKENKVKNGAVAKIDEKKFAQPTKPDLEQKYSLKLSPSSSSDGGSSLVAMEHCYSLPPSASPSTSSSPNQEIVRHLDHDHGYYGKTDSTPLQTIQPAQLEEQTKKDVPAATRPVGRPRKDPNAPKAQYTKRDKNAPVVKQPKVREVEPKRVDLKQHQMSIDNFVPKSKFNKRPHTEEFDVLCRFLTQGIDQEDVDYMKRAYTYLIQNDIPGTELLHQVHWVDHCATDRSFMPSEPKKRKRDNLPELREHTTGCARTEGYYKIDSKEKAHYKYHHLKGTAAGSHLETAKVVAKMQSASREARSNQRRLLTAFGGATESDLLKFNQLKFRKKQLKFAKSAIHDWGLFAMEPIAADEMVIEYVGQMVRPSIADLRESKYEAIGIGSSYLFRIDLETIIDATKCGNLARFINHSCNPNCYAKVITIESEKKIVIYSKQPIGINEEITYDYKFPLEDEKIPCLCGATGCRGTLN</sequence>
<dbReference type="PANTHER" id="PTHR45814">
    <property type="entry name" value="HISTONE-LYSINE N-METHYLTRANSFERASE SETD1"/>
    <property type="match status" value="1"/>
</dbReference>
<evidence type="ECO:0000256" key="11">
    <source>
        <dbReference type="ARBA" id="ARBA00047571"/>
    </source>
</evidence>
<comment type="catalytic activity">
    <reaction evidence="11">
        <text>L-lysyl(4)-[histone H3] + 3 S-adenosyl-L-methionine = N(6),N(6),N(6)-trimethyl-L-lysyl(4)-[histone H3] + 3 S-adenosyl-L-homocysteine + 3 H(+)</text>
        <dbReference type="Rhea" id="RHEA:60260"/>
        <dbReference type="Rhea" id="RHEA-COMP:15537"/>
        <dbReference type="Rhea" id="RHEA-COMP:15547"/>
        <dbReference type="ChEBI" id="CHEBI:15378"/>
        <dbReference type="ChEBI" id="CHEBI:29969"/>
        <dbReference type="ChEBI" id="CHEBI:57856"/>
        <dbReference type="ChEBI" id="CHEBI:59789"/>
        <dbReference type="ChEBI" id="CHEBI:61961"/>
        <dbReference type="EC" id="2.1.1.354"/>
    </reaction>
</comment>
<dbReference type="GO" id="GO:0140999">
    <property type="term" value="F:histone H3K4 trimethyltransferase activity"/>
    <property type="evidence" value="ECO:0007669"/>
    <property type="project" value="UniProtKB-EC"/>
</dbReference>
<feature type="compositionally biased region" description="Acidic residues" evidence="14">
    <location>
        <begin position="905"/>
        <end position="920"/>
    </location>
</feature>
<feature type="compositionally biased region" description="Basic and acidic residues" evidence="14">
    <location>
        <begin position="1005"/>
        <end position="1028"/>
    </location>
</feature>
<keyword evidence="10" id="KW-0539">Nucleus</keyword>
<dbReference type="GO" id="GO:0003723">
    <property type="term" value="F:RNA binding"/>
    <property type="evidence" value="ECO:0007669"/>
    <property type="project" value="UniProtKB-KW"/>
</dbReference>
<keyword evidence="8" id="KW-0805">Transcription regulation</keyword>
<dbReference type="Gene3D" id="3.30.70.330">
    <property type="match status" value="1"/>
</dbReference>
<evidence type="ECO:0000256" key="9">
    <source>
        <dbReference type="ARBA" id="ARBA00023163"/>
    </source>
</evidence>
<dbReference type="InterPro" id="IPR046341">
    <property type="entry name" value="SET_dom_sf"/>
</dbReference>
<dbReference type="SMART" id="SM00317">
    <property type="entry name" value="SET"/>
    <property type="match status" value="1"/>
</dbReference>
<feature type="compositionally biased region" description="Low complexity" evidence="14">
    <location>
        <begin position="1288"/>
        <end position="1301"/>
    </location>
</feature>
<proteinExistence type="evidence at transcript level"/>
<feature type="compositionally biased region" description="Low complexity" evidence="14">
    <location>
        <begin position="369"/>
        <end position="382"/>
    </location>
</feature>
<feature type="region of interest" description="Disordered" evidence="14">
    <location>
        <begin position="478"/>
        <end position="551"/>
    </location>
</feature>
<feature type="compositionally biased region" description="Basic and acidic residues" evidence="14">
    <location>
        <begin position="848"/>
        <end position="862"/>
    </location>
</feature>
<feature type="compositionally biased region" description="Basic and acidic residues" evidence="14">
    <location>
        <begin position="301"/>
        <end position="368"/>
    </location>
</feature>
<feature type="compositionally biased region" description="Basic and acidic residues" evidence="14">
    <location>
        <begin position="1227"/>
        <end position="1239"/>
    </location>
</feature>
<dbReference type="PROSITE" id="PS50868">
    <property type="entry name" value="POST_SET"/>
    <property type="match status" value="1"/>
</dbReference>
<keyword evidence="3 17" id="KW-0489">Methyltransferase</keyword>
<feature type="compositionally biased region" description="Low complexity" evidence="14">
    <location>
        <begin position="394"/>
        <end position="408"/>
    </location>
</feature>
<feature type="compositionally biased region" description="Basic and acidic residues" evidence="14">
    <location>
        <begin position="1246"/>
        <end position="1264"/>
    </location>
</feature>
<feature type="compositionally biased region" description="Polar residues" evidence="14">
    <location>
        <begin position="513"/>
        <end position="522"/>
    </location>
</feature>
<feature type="compositionally biased region" description="Basic and acidic residues" evidence="14">
    <location>
        <begin position="785"/>
        <end position="799"/>
    </location>
</feature>
<feature type="compositionally biased region" description="Basic and acidic residues" evidence="14">
    <location>
        <begin position="1169"/>
        <end position="1179"/>
    </location>
</feature>
<feature type="region of interest" description="Disordered" evidence="14">
    <location>
        <begin position="848"/>
        <end position="1125"/>
    </location>
</feature>
<organism evidence="17">
    <name type="scientific">Polypedilum nubifer</name>
    <dbReference type="NCBI Taxonomy" id="54969"/>
    <lineage>
        <taxon>Eukaryota</taxon>
        <taxon>Metazoa</taxon>
        <taxon>Ecdysozoa</taxon>
        <taxon>Arthropoda</taxon>
        <taxon>Hexapoda</taxon>
        <taxon>Insecta</taxon>
        <taxon>Pterygota</taxon>
        <taxon>Neoptera</taxon>
        <taxon>Endopterygota</taxon>
        <taxon>Diptera</taxon>
        <taxon>Nematocera</taxon>
        <taxon>Chironomoidea</taxon>
        <taxon>Chironomidae</taxon>
        <taxon>Chironominae</taxon>
        <taxon>Polypedilum</taxon>
        <taxon>Polypedilum</taxon>
    </lineage>
</organism>
<feature type="region of interest" description="Disordered" evidence="14">
    <location>
        <begin position="601"/>
        <end position="631"/>
    </location>
</feature>
<evidence type="ECO:0000259" key="16">
    <source>
        <dbReference type="PROSITE" id="PS50868"/>
    </source>
</evidence>
<gene>
    <name evidence="17" type="primary">HMT-14</name>
</gene>
<dbReference type="InterPro" id="IPR001214">
    <property type="entry name" value="SET_dom"/>
</dbReference>
<evidence type="ECO:0000259" key="15">
    <source>
        <dbReference type="PROSITE" id="PS50280"/>
    </source>
</evidence>
<feature type="compositionally biased region" description="Acidic residues" evidence="14">
    <location>
        <begin position="995"/>
        <end position="1004"/>
    </location>
</feature>
<keyword evidence="4 17" id="KW-0808">Transferase</keyword>
<feature type="compositionally biased region" description="Basic residues" evidence="14">
    <location>
        <begin position="601"/>
        <end position="613"/>
    </location>
</feature>
<dbReference type="GO" id="GO:0032259">
    <property type="term" value="P:methylation"/>
    <property type="evidence" value="ECO:0007669"/>
    <property type="project" value="UniProtKB-KW"/>
</dbReference>
<feature type="region of interest" description="Disordered" evidence="14">
    <location>
        <begin position="201"/>
        <end position="234"/>
    </location>
</feature>
<feature type="compositionally biased region" description="Basic and acidic residues" evidence="14">
    <location>
        <begin position="1140"/>
        <end position="1152"/>
    </location>
</feature>
<dbReference type="SMART" id="SM01291">
    <property type="entry name" value="N-SET"/>
    <property type="match status" value="1"/>
</dbReference>
<dbReference type="InterPro" id="IPR044570">
    <property type="entry name" value="Set1-like"/>
</dbReference>
<dbReference type="SMART" id="SM00360">
    <property type="entry name" value="RRM"/>
    <property type="match status" value="1"/>
</dbReference>
<dbReference type="SUPFAM" id="SSF82199">
    <property type="entry name" value="SET domain"/>
    <property type="match status" value="1"/>
</dbReference>
<dbReference type="Pfam" id="PF00076">
    <property type="entry name" value="RRM_1"/>
    <property type="match status" value="1"/>
</dbReference>
<evidence type="ECO:0000256" key="2">
    <source>
        <dbReference type="ARBA" id="ARBA00012182"/>
    </source>
</evidence>
<dbReference type="FunFam" id="2.170.270.10:FF:000010">
    <property type="entry name" value="Histone-lysine N-methyltransferase"/>
    <property type="match status" value="1"/>
</dbReference>
<dbReference type="InterPro" id="IPR012677">
    <property type="entry name" value="Nucleotide-bd_a/b_plait_sf"/>
</dbReference>
<feature type="compositionally biased region" description="Basic and acidic residues" evidence="14">
    <location>
        <begin position="871"/>
        <end position="882"/>
    </location>
</feature>